<dbReference type="Gene3D" id="3.30.559.10">
    <property type="entry name" value="Chloramphenicol acetyltransferase-like domain"/>
    <property type="match status" value="1"/>
</dbReference>
<dbReference type="Gene3D" id="3.30.300.30">
    <property type="match status" value="1"/>
</dbReference>
<dbReference type="InterPro" id="IPR036736">
    <property type="entry name" value="ACP-like_sf"/>
</dbReference>
<evidence type="ECO:0000256" key="1">
    <source>
        <dbReference type="ARBA" id="ARBA00001957"/>
    </source>
</evidence>
<dbReference type="RefSeq" id="WP_254750205.1">
    <property type="nucleotide sequence ID" value="NZ_JANCLV010000006.1"/>
</dbReference>
<dbReference type="InterPro" id="IPR000873">
    <property type="entry name" value="AMP-dep_synth/lig_dom"/>
</dbReference>
<dbReference type="SMART" id="SM00823">
    <property type="entry name" value="PKS_PP"/>
    <property type="match status" value="1"/>
</dbReference>
<evidence type="ECO:0000313" key="6">
    <source>
        <dbReference type="Proteomes" id="UP001524318"/>
    </source>
</evidence>
<evidence type="ECO:0000256" key="2">
    <source>
        <dbReference type="ARBA" id="ARBA00022450"/>
    </source>
</evidence>
<protein>
    <submittedName>
        <fullName evidence="5">AMP-binding protein</fullName>
    </submittedName>
</protein>
<dbReference type="InterPro" id="IPR045851">
    <property type="entry name" value="AMP-bd_C_sf"/>
</dbReference>
<keyword evidence="3" id="KW-0597">Phosphoprotein</keyword>
<dbReference type="Pfam" id="PF00550">
    <property type="entry name" value="PP-binding"/>
    <property type="match status" value="1"/>
</dbReference>
<gene>
    <name evidence="5" type="ORF">NFC73_11310</name>
</gene>
<keyword evidence="2" id="KW-0596">Phosphopantetheine</keyword>
<accession>A0ABT1LT19</accession>
<dbReference type="Gene3D" id="1.10.1200.10">
    <property type="entry name" value="ACP-like"/>
    <property type="match status" value="1"/>
</dbReference>
<dbReference type="InterPro" id="IPR023213">
    <property type="entry name" value="CAT-like_dom_sf"/>
</dbReference>
<dbReference type="PROSITE" id="PS50075">
    <property type="entry name" value="CARRIER"/>
    <property type="match status" value="1"/>
</dbReference>
<dbReference type="Pfam" id="PF00501">
    <property type="entry name" value="AMP-binding"/>
    <property type="match status" value="1"/>
</dbReference>
<dbReference type="SUPFAM" id="SSF56801">
    <property type="entry name" value="Acetyl-CoA synthetase-like"/>
    <property type="match status" value="1"/>
</dbReference>
<feature type="domain" description="Carrier" evidence="4">
    <location>
        <begin position="959"/>
        <end position="1034"/>
    </location>
</feature>
<sequence length="1035" mass="111332">MPKSERAAIPLTPAQGRIWADQLLRPGSAFYNINRVVEVEGALDLPRLENALTLVCAAHDSLRFRFGETGGVPHQCPVPVTGTDVLRVHDVSATDEPGREARRLLRQEQLRPMDLVTEGPLRVLAVQTAINRHVLLFQTHHIVSDWWGGGVFFRALSRAYTDGALPRDPEAQFRGYIERQLANDGQRIHADTAALAAYLAPRVERLELPYRVDPAAARRTSGSVHLGVGAEDRARLMQQAAAGAASEYMFLLAALSCVLQRWTGSEEFTLGVYVADRSTPATADMIGLLFEGLPVRVAVDSTTTFAEVLGQVRDGVLTLLTHPTADPEELARELGGAAGGMATLFDVTFQMYPARTSAPRLGTLRTRGSRLVQETLHDLMAYAHDGPDGLELRLQYDASLFREDAVAAVLAAWRSVLVAAAFDPAMPVADLDLGTGSHAAGSRVEGARIEAATSLLTELARALEGDPGRAVLLDADDAAEPWTASRLASAVDGAGQALAARVPPGGMVALLAPVGPMMIVAWLALLRSGVMTLVLDPNEPANRFRYMLRDSGAQLLVCDADSPAFAFVPEDLPRLHLEELAEHPDGSSWAGEVALPDADDDAPAALVYTSGSMGRPKGVVLSRSGLYNQARHRIDLLGLASGVSSGVTLSAHFVTFPLEVLSALLSGATLTLFPRHLLQSPAELLRSSGGKHLEVAELSVAGLDAVLYATEQTGETPDLPRLRTVLVAGEKLRPRLARRFSRCFPGIRLVNAYGMTETSGMVASTMVTDPAAFTEGGPTRNCVLEVVDRRGHVVPRGWAGELRVSGRQVSTGYWRKPGLTAERFGIGPDGRWVMTGDLARMTPEGAVEILGRMDDQLSLRGFRIEPTEICRIIEAHPAVMRAEVVLWPVTEGDGYLVAYLLASPDVPQSELREHCLAHLPPAMVPRQFVCVEEYPRGRTGKLDRHLLPAPPELTAPARAPSSPLELALATIWRDVLGVQELSLDSDFFEIGGQSLAAVRVVARIDAILGVQLNANAVFEHPTLESLAQRVSAGSA</sequence>
<organism evidence="5 6">
    <name type="scientific">Pseudarthrobacter humi</name>
    <dbReference type="NCBI Taxonomy" id="2952523"/>
    <lineage>
        <taxon>Bacteria</taxon>
        <taxon>Bacillati</taxon>
        <taxon>Actinomycetota</taxon>
        <taxon>Actinomycetes</taxon>
        <taxon>Micrococcales</taxon>
        <taxon>Micrococcaceae</taxon>
        <taxon>Pseudarthrobacter</taxon>
    </lineage>
</organism>
<name>A0ABT1LT19_9MICC</name>
<dbReference type="Pfam" id="PF00668">
    <property type="entry name" value="Condensation"/>
    <property type="match status" value="1"/>
</dbReference>
<dbReference type="Gene3D" id="3.40.50.12780">
    <property type="entry name" value="N-terminal domain of ligase-like"/>
    <property type="match status" value="1"/>
</dbReference>
<dbReference type="InterPro" id="IPR001242">
    <property type="entry name" value="Condensation_dom"/>
</dbReference>
<evidence type="ECO:0000256" key="3">
    <source>
        <dbReference type="ARBA" id="ARBA00022553"/>
    </source>
</evidence>
<comment type="caution">
    <text evidence="5">The sequence shown here is derived from an EMBL/GenBank/DDBJ whole genome shotgun (WGS) entry which is preliminary data.</text>
</comment>
<dbReference type="SUPFAM" id="SSF52777">
    <property type="entry name" value="CoA-dependent acyltransferases"/>
    <property type="match status" value="2"/>
</dbReference>
<dbReference type="InterPro" id="IPR042099">
    <property type="entry name" value="ANL_N_sf"/>
</dbReference>
<dbReference type="Proteomes" id="UP001524318">
    <property type="component" value="Unassembled WGS sequence"/>
</dbReference>
<comment type="cofactor">
    <cofactor evidence="1">
        <name>pantetheine 4'-phosphate</name>
        <dbReference type="ChEBI" id="CHEBI:47942"/>
    </cofactor>
</comment>
<reference evidence="5 6" key="1">
    <citation type="submission" date="2022-06" db="EMBL/GenBank/DDBJ databases">
        <title>Pseudarthrobacter sp. strain RMG13 Genome sequencing and assembly.</title>
        <authorList>
            <person name="Kim I."/>
        </authorList>
    </citation>
    <scope>NUCLEOTIDE SEQUENCE [LARGE SCALE GENOMIC DNA]</scope>
    <source>
        <strain evidence="5 6">RMG13</strain>
    </source>
</reference>
<evidence type="ECO:0000313" key="5">
    <source>
        <dbReference type="EMBL" id="MCP9000311.1"/>
    </source>
</evidence>
<dbReference type="InterPro" id="IPR009081">
    <property type="entry name" value="PP-bd_ACP"/>
</dbReference>
<dbReference type="EMBL" id="JANCLV010000006">
    <property type="protein sequence ID" value="MCP9000311.1"/>
    <property type="molecule type" value="Genomic_DNA"/>
</dbReference>
<keyword evidence="6" id="KW-1185">Reference proteome</keyword>
<dbReference type="PANTHER" id="PTHR45527:SF1">
    <property type="entry name" value="FATTY ACID SYNTHASE"/>
    <property type="match status" value="1"/>
</dbReference>
<proteinExistence type="predicted"/>
<dbReference type="PANTHER" id="PTHR45527">
    <property type="entry name" value="NONRIBOSOMAL PEPTIDE SYNTHETASE"/>
    <property type="match status" value="1"/>
</dbReference>
<dbReference type="InterPro" id="IPR020806">
    <property type="entry name" value="PKS_PP-bd"/>
</dbReference>
<dbReference type="SUPFAM" id="SSF47336">
    <property type="entry name" value="ACP-like"/>
    <property type="match status" value="1"/>
</dbReference>
<evidence type="ECO:0000259" key="4">
    <source>
        <dbReference type="PROSITE" id="PS50075"/>
    </source>
</evidence>
<dbReference type="Gene3D" id="3.30.559.30">
    <property type="entry name" value="Nonribosomal peptide synthetase, condensation domain"/>
    <property type="match status" value="1"/>
</dbReference>